<dbReference type="AlphaFoldDB" id="A0AAD2FN67"/>
<dbReference type="Proteomes" id="UP001295423">
    <property type="component" value="Unassembled WGS sequence"/>
</dbReference>
<sequence length="1063" mass="120512">MSRIQRSRIPRDIQRALIANSVLAHRTQSEGGTHHPARFDTDSLPIGIDNRCSFCISDKEYHFEDLRKTQHVIKGFGNRKTIDVMAGTLVWKWLDDDGKEHTFRIPNSFYFIETTEGKLCTLQWGDKCQYCKTIAVDPKTNVFTFDLAPGYDNFYAYCAQCAKANQEDDLFEEDLEEPTAMEATMVSDDEHDNDELTTPTSHREGESEPSEDDPKPPMRETPMTFDLDMDKSKCSAPIHIEDNEEDTQKQNHAAEFLKYHHKFNHCSPAKIQAMAKKGELPKYLATCDVPVCSACQFGKATRRPCTKNKKNGRKAKTATRPGQVVSVDMMEAGVPGLIPQTSGFLTKERYRVATVYVDQYSNFSYVHFQKSTTVDETLVGKEAFERLAATYGIQVQHYHADNGTFAAKGWIDACYQKKQSISFAGVNAHHQNGRAEARIKHIQDMARTSLIHATKRWPEAINAHLWPFAVRMANLSINATPWLADLKKRSPEEMFSGSKVDNNPKHWHHFGCLVFVLDKNMQQGRRPAGGKWMPRTQVGIYLGPSPQHSRSIALVLNLTTGRVGPEFHVYMDSKFHSVKNSTRQERPEVKWMEAAYFVDGQKKGEKRGGTDRNGQREAAQADTPTVPPQVGFNLPIEETRNRSIQDSEGAPQQSELPDHPSPGTLEQEQAPTGDGQPAPAPAPVAAPPSPRVTPAGDRHQSVRRSTRQRQQPERLIEVMTAELADLDVPFELFAMEAMFPNPVEPDDILAMKASTDPDTMYLHQAMKQPDWKEFQKAMMKEMSDQIDQKVIELIPKKDLPKGATLLPAVWQMKRKRDIKTGKVKKWKARLNIDGSRMVKHRDYDLTYAPVASWGIIKLLLALALTLGWHTVQLDYVLAFTQAPVERELYMQIPKGIDLDGANPADYCFKVRRNTYGQKQAGRVWKVKKLRECGFAQSKVDDCVFFKGKMIYILYTDDSIIAGPNRKEINEAISLMKEKLDLTIEGDLKDFLGVNIEKKDGGFWLTQPHLINQILETLRLKQKDKPINNSNSRDTPMIHSRILQRKQTPRNLTINSIIDHSLGK</sequence>
<keyword evidence="6" id="KW-1185">Reference proteome</keyword>
<dbReference type="Gene3D" id="3.30.420.10">
    <property type="entry name" value="Ribonuclease H-like superfamily/Ribonuclease H"/>
    <property type="match status" value="1"/>
</dbReference>
<dbReference type="InterPro" id="IPR036397">
    <property type="entry name" value="RNaseH_sf"/>
</dbReference>
<evidence type="ECO:0000256" key="3">
    <source>
        <dbReference type="SAM" id="MobiDB-lite"/>
    </source>
</evidence>
<dbReference type="SUPFAM" id="SSF53098">
    <property type="entry name" value="Ribonuclease H-like"/>
    <property type="match status" value="1"/>
</dbReference>
<keyword evidence="1" id="KW-0479">Metal-binding</keyword>
<proteinExistence type="predicted"/>
<dbReference type="GO" id="GO:0015074">
    <property type="term" value="P:DNA integration"/>
    <property type="evidence" value="ECO:0007669"/>
    <property type="project" value="InterPro"/>
</dbReference>
<feature type="domain" description="Integrase catalytic" evidence="4">
    <location>
        <begin position="317"/>
        <end position="499"/>
    </location>
</feature>
<evidence type="ECO:0000313" key="6">
    <source>
        <dbReference type="Proteomes" id="UP001295423"/>
    </source>
</evidence>
<accession>A0AAD2FN67</accession>
<dbReference type="PROSITE" id="PS50994">
    <property type="entry name" value="INTEGRASE"/>
    <property type="match status" value="1"/>
</dbReference>
<feature type="region of interest" description="Disordered" evidence="3">
    <location>
        <begin position="183"/>
        <end position="225"/>
    </location>
</feature>
<gene>
    <name evidence="5" type="ORF">CYCCA115_LOCUS10922</name>
</gene>
<dbReference type="PANTHER" id="PTHR42648:SF24">
    <property type="entry name" value="INTEGRASE CATALYTIC DOMAIN-CONTAINING PROTEIN"/>
    <property type="match status" value="1"/>
</dbReference>
<dbReference type="InterPro" id="IPR039537">
    <property type="entry name" value="Retrotran_Ty1/copia-like"/>
</dbReference>
<dbReference type="Pfam" id="PF07727">
    <property type="entry name" value="RVT_2"/>
    <property type="match status" value="1"/>
</dbReference>
<keyword evidence="2" id="KW-0378">Hydrolase</keyword>
<comment type="caution">
    <text evidence="5">The sequence shown here is derived from an EMBL/GenBank/DDBJ whole genome shotgun (WGS) entry which is preliminary data.</text>
</comment>
<feature type="compositionally biased region" description="Basic and acidic residues" evidence="3">
    <location>
        <begin position="602"/>
        <end position="615"/>
    </location>
</feature>
<feature type="compositionally biased region" description="Polar residues" evidence="3">
    <location>
        <begin position="646"/>
        <end position="655"/>
    </location>
</feature>
<dbReference type="InterPro" id="IPR013103">
    <property type="entry name" value="RVT_2"/>
</dbReference>
<dbReference type="PANTHER" id="PTHR42648">
    <property type="entry name" value="TRANSPOSASE, PUTATIVE-RELATED"/>
    <property type="match status" value="1"/>
</dbReference>
<dbReference type="EMBL" id="CAKOGP040001720">
    <property type="protein sequence ID" value="CAJ1946972.1"/>
    <property type="molecule type" value="Genomic_DNA"/>
</dbReference>
<dbReference type="GO" id="GO:0016787">
    <property type="term" value="F:hydrolase activity"/>
    <property type="evidence" value="ECO:0007669"/>
    <property type="project" value="UniProtKB-KW"/>
</dbReference>
<name>A0AAD2FN67_9STRA</name>
<feature type="compositionally biased region" description="Pro residues" evidence="3">
    <location>
        <begin position="678"/>
        <end position="691"/>
    </location>
</feature>
<protein>
    <recommendedName>
        <fullName evidence="4">Integrase catalytic domain-containing protein</fullName>
    </recommendedName>
</protein>
<evidence type="ECO:0000313" key="5">
    <source>
        <dbReference type="EMBL" id="CAJ1946972.1"/>
    </source>
</evidence>
<dbReference type="InterPro" id="IPR001584">
    <property type="entry name" value="Integrase_cat-core"/>
</dbReference>
<feature type="compositionally biased region" description="Basic and acidic residues" evidence="3">
    <location>
        <begin position="201"/>
        <end position="218"/>
    </location>
</feature>
<evidence type="ECO:0000256" key="1">
    <source>
        <dbReference type="ARBA" id="ARBA00022723"/>
    </source>
</evidence>
<reference evidence="5" key="1">
    <citation type="submission" date="2023-08" db="EMBL/GenBank/DDBJ databases">
        <authorList>
            <person name="Audoor S."/>
            <person name="Bilcke G."/>
        </authorList>
    </citation>
    <scope>NUCLEOTIDE SEQUENCE</scope>
</reference>
<feature type="region of interest" description="Disordered" evidence="3">
    <location>
        <begin position="602"/>
        <end position="714"/>
    </location>
</feature>
<dbReference type="InterPro" id="IPR012337">
    <property type="entry name" value="RNaseH-like_sf"/>
</dbReference>
<evidence type="ECO:0000259" key="4">
    <source>
        <dbReference type="PROSITE" id="PS50994"/>
    </source>
</evidence>
<dbReference type="GO" id="GO:0003676">
    <property type="term" value="F:nucleic acid binding"/>
    <property type="evidence" value="ECO:0007669"/>
    <property type="project" value="InterPro"/>
</dbReference>
<organism evidence="5 6">
    <name type="scientific">Cylindrotheca closterium</name>
    <dbReference type="NCBI Taxonomy" id="2856"/>
    <lineage>
        <taxon>Eukaryota</taxon>
        <taxon>Sar</taxon>
        <taxon>Stramenopiles</taxon>
        <taxon>Ochrophyta</taxon>
        <taxon>Bacillariophyta</taxon>
        <taxon>Bacillariophyceae</taxon>
        <taxon>Bacillariophycidae</taxon>
        <taxon>Bacillariales</taxon>
        <taxon>Bacillariaceae</taxon>
        <taxon>Cylindrotheca</taxon>
    </lineage>
</organism>
<evidence type="ECO:0000256" key="2">
    <source>
        <dbReference type="ARBA" id="ARBA00022801"/>
    </source>
</evidence>
<dbReference type="GO" id="GO:0046872">
    <property type="term" value="F:metal ion binding"/>
    <property type="evidence" value="ECO:0007669"/>
    <property type="project" value="UniProtKB-KW"/>
</dbReference>